<dbReference type="SUPFAM" id="SSF53137">
    <property type="entry name" value="Translational machinery components"/>
    <property type="match status" value="1"/>
</dbReference>
<evidence type="ECO:0000313" key="4">
    <source>
        <dbReference type="EMBL" id="KAL1522920.1"/>
    </source>
</evidence>
<evidence type="ECO:0000256" key="1">
    <source>
        <dbReference type="ARBA" id="ARBA00007116"/>
    </source>
</evidence>
<sequence>MATIYPIAEKNLLKIILSNRHVTLQAVNNKSGHTFCHASSIGPALAARLQLRDGWTPAQRGPTKTQMARVVAETFAARAKELQMHELTYERQYQPGGKQRYCGVVKACIDTLREHGIVFKQMAVKPGEDRKNYVTPVKGWKLGSWQRKPRPDQLGVAHTKA</sequence>
<comment type="caution">
    <text evidence="4">The sequence shown here is derived from an EMBL/GenBank/DDBJ whole genome shotgun (WGS) entry which is preliminary data.</text>
</comment>
<dbReference type="GO" id="GO:0003735">
    <property type="term" value="F:structural constituent of ribosome"/>
    <property type="evidence" value="ECO:0007669"/>
    <property type="project" value="InterPro"/>
</dbReference>
<keyword evidence="5" id="KW-1185">Reference proteome</keyword>
<dbReference type="Gene3D" id="3.30.420.100">
    <property type="match status" value="1"/>
</dbReference>
<dbReference type="GO" id="GO:1990904">
    <property type="term" value="C:ribonucleoprotein complex"/>
    <property type="evidence" value="ECO:0007669"/>
    <property type="project" value="UniProtKB-KW"/>
</dbReference>
<keyword evidence="3" id="KW-0687">Ribonucleoprotein</keyword>
<dbReference type="InterPro" id="IPR057268">
    <property type="entry name" value="Ribosomal_L18"/>
</dbReference>
<accession>A0AB34JN32</accession>
<dbReference type="Pfam" id="PF00861">
    <property type="entry name" value="Ribosomal_L18p"/>
    <property type="match status" value="1"/>
</dbReference>
<keyword evidence="2" id="KW-0689">Ribosomal protein</keyword>
<dbReference type="Proteomes" id="UP001515480">
    <property type="component" value="Unassembled WGS sequence"/>
</dbReference>
<evidence type="ECO:0000256" key="3">
    <source>
        <dbReference type="ARBA" id="ARBA00023274"/>
    </source>
</evidence>
<comment type="similarity">
    <text evidence="1">Belongs to the universal ribosomal protein uL18 family.</text>
</comment>
<dbReference type="EMBL" id="JBGBPQ010000006">
    <property type="protein sequence ID" value="KAL1522920.1"/>
    <property type="molecule type" value="Genomic_DNA"/>
</dbReference>
<protein>
    <submittedName>
        <fullName evidence="4">Uncharacterized protein</fullName>
    </submittedName>
</protein>
<evidence type="ECO:0000256" key="2">
    <source>
        <dbReference type="ARBA" id="ARBA00022980"/>
    </source>
</evidence>
<dbReference type="PANTHER" id="PTHR12899:SF16">
    <property type="entry name" value="OS02G0689700 PROTEIN"/>
    <property type="match status" value="1"/>
</dbReference>
<dbReference type="GO" id="GO:0008097">
    <property type="term" value="F:5S rRNA binding"/>
    <property type="evidence" value="ECO:0007669"/>
    <property type="project" value="TreeGrafter"/>
</dbReference>
<gene>
    <name evidence="4" type="ORF">AB1Y20_017885</name>
</gene>
<evidence type="ECO:0000313" key="5">
    <source>
        <dbReference type="Proteomes" id="UP001515480"/>
    </source>
</evidence>
<dbReference type="PANTHER" id="PTHR12899">
    <property type="entry name" value="39S RIBOSOMAL PROTEIN L18, MITOCHONDRIAL"/>
    <property type="match status" value="1"/>
</dbReference>
<reference evidence="4 5" key="1">
    <citation type="journal article" date="2024" name="Science">
        <title>Giant polyketide synthase enzymes in the biosynthesis of giant marine polyether toxins.</title>
        <authorList>
            <person name="Fallon T.R."/>
            <person name="Shende V.V."/>
            <person name="Wierzbicki I.H."/>
            <person name="Pendleton A.L."/>
            <person name="Watervoot N.F."/>
            <person name="Auber R.P."/>
            <person name="Gonzalez D.J."/>
            <person name="Wisecaver J.H."/>
            <person name="Moore B.S."/>
        </authorList>
    </citation>
    <scope>NUCLEOTIDE SEQUENCE [LARGE SCALE GENOMIC DNA]</scope>
    <source>
        <strain evidence="4 5">12B1</strain>
    </source>
</reference>
<name>A0AB34JN32_PRYPA</name>
<organism evidence="4 5">
    <name type="scientific">Prymnesium parvum</name>
    <name type="common">Toxic golden alga</name>
    <dbReference type="NCBI Taxonomy" id="97485"/>
    <lineage>
        <taxon>Eukaryota</taxon>
        <taxon>Haptista</taxon>
        <taxon>Haptophyta</taxon>
        <taxon>Prymnesiophyceae</taxon>
        <taxon>Prymnesiales</taxon>
        <taxon>Prymnesiaceae</taxon>
        <taxon>Prymnesium</taxon>
    </lineage>
</organism>
<dbReference type="InterPro" id="IPR005484">
    <property type="entry name" value="Ribosomal_uL18_bac/plant/anim"/>
</dbReference>
<dbReference type="GO" id="GO:0005840">
    <property type="term" value="C:ribosome"/>
    <property type="evidence" value="ECO:0007669"/>
    <property type="project" value="UniProtKB-KW"/>
</dbReference>
<dbReference type="AlphaFoldDB" id="A0AB34JN32"/>
<proteinExistence type="inferred from homology"/>
<dbReference type="GO" id="GO:0006412">
    <property type="term" value="P:translation"/>
    <property type="evidence" value="ECO:0007669"/>
    <property type="project" value="InterPro"/>
</dbReference>
<dbReference type="CDD" id="cd00432">
    <property type="entry name" value="Ribosomal_L18_L5e"/>
    <property type="match status" value="1"/>
</dbReference>